<name>A0AAJ5QMW0_9GAMM</name>
<dbReference type="GO" id="GO:0003700">
    <property type="term" value="F:DNA-binding transcription factor activity"/>
    <property type="evidence" value="ECO:0007669"/>
    <property type="project" value="TreeGrafter"/>
</dbReference>
<reference evidence="5 6" key="1">
    <citation type="journal article" date="2022" name="J Glob Antimicrob Resist">
        <title>First complete genome of a multidrug resistant strain of the novel human pathogen Kalamiella piersonii (GABEKP28) identified in human saliva.</title>
        <authorList>
            <person name="McDonagh F."/>
            <person name="Singh N.K."/>
            <person name="Venkateswaran K."/>
            <person name="Lonappan A.M."/>
            <person name="Hallahan B."/>
            <person name="Tuohy A."/>
            <person name="Burke L."/>
            <person name="Kovarova A."/>
            <person name="Miliotis G."/>
        </authorList>
    </citation>
    <scope>NUCLEOTIDE SEQUENCE [LARGE SCALE GENOMIC DNA]</scope>
    <source>
        <strain evidence="5 6">GABEKP28</strain>
    </source>
</reference>
<evidence type="ECO:0000259" key="4">
    <source>
        <dbReference type="PROSITE" id="PS50932"/>
    </source>
</evidence>
<organism evidence="5 6">
    <name type="scientific">Pantoea piersonii</name>
    <dbReference type="NCBI Taxonomy" id="2364647"/>
    <lineage>
        <taxon>Bacteria</taxon>
        <taxon>Pseudomonadati</taxon>
        <taxon>Pseudomonadota</taxon>
        <taxon>Gammaproteobacteria</taxon>
        <taxon>Enterobacterales</taxon>
        <taxon>Erwiniaceae</taxon>
        <taxon>Pantoea</taxon>
    </lineage>
</organism>
<gene>
    <name evidence="5" type="ORF">N5580_21710</name>
</gene>
<geneLocation type="plasmid" evidence="5 6">
    <name>pGABEKP28_2</name>
</geneLocation>
<keyword evidence="5" id="KW-0614">Plasmid</keyword>
<dbReference type="InterPro" id="IPR001761">
    <property type="entry name" value="Peripla_BP/Lac1_sug-bd_dom"/>
</dbReference>
<sequence length="347" mass="38409">MSKPHTKLHKVTASDVARLAGVSKWTVSRAFTPGASISEQAREKVLKIAEKLGYRPNLLARSLSQKKTQIIGVVIDELKNPHSMLMLDTVTHQLQQRGYMALLLNIGSGDNYSSVMLLADQLQIDGLLFLGTVLTDDLVRVAKETHKVPLVQVCRNNDEPDIDVVNIDGLRAGKKLGELLLAQGCTRIGYMMGPETSSHHTQRLDGLKLALNEAGLDLDVLLCTGVYSRERSYEVMSEYLNTQAPHLLMDALFCENDILALGALAALRDRASDHVISVVGFDDIEEASLPTWQLTTFSQRIDLIITEALNRLIDGKATPDGVWSQGELRIRRSHLRLSDEKQGTHKK</sequence>
<feature type="domain" description="HTH lacI-type" evidence="4">
    <location>
        <begin position="11"/>
        <end position="65"/>
    </location>
</feature>
<dbReference type="RefSeq" id="WP_269950674.1">
    <property type="nucleotide sequence ID" value="NZ_CP104760.1"/>
</dbReference>
<dbReference type="AlphaFoldDB" id="A0AAJ5QMW0"/>
<proteinExistence type="predicted"/>
<protein>
    <submittedName>
        <fullName evidence="5">LacI family transcriptional regulator</fullName>
    </submittedName>
</protein>
<dbReference type="EMBL" id="CP104760">
    <property type="protein sequence ID" value="WBG93372.1"/>
    <property type="molecule type" value="Genomic_DNA"/>
</dbReference>
<dbReference type="SMART" id="SM00354">
    <property type="entry name" value="HTH_LACI"/>
    <property type="match status" value="1"/>
</dbReference>
<dbReference type="SUPFAM" id="SSF53822">
    <property type="entry name" value="Periplasmic binding protein-like I"/>
    <property type="match status" value="1"/>
</dbReference>
<dbReference type="GO" id="GO:0000976">
    <property type="term" value="F:transcription cis-regulatory region binding"/>
    <property type="evidence" value="ECO:0007669"/>
    <property type="project" value="TreeGrafter"/>
</dbReference>
<dbReference type="Gene3D" id="3.40.50.2300">
    <property type="match status" value="2"/>
</dbReference>
<keyword evidence="1" id="KW-0805">Transcription regulation</keyword>
<keyword evidence="2" id="KW-0238">DNA-binding</keyword>
<keyword evidence="6" id="KW-1185">Reference proteome</keyword>
<dbReference type="Pfam" id="PF00532">
    <property type="entry name" value="Peripla_BP_1"/>
    <property type="match status" value="1"/>
</dbReference>
<accession>A0AAJ5QMW0</accession>
<dbReference type="InterPro" id="IPR010982">
    <property type="entry name" value="Lambda_DNA-bd_dom_sf"/>
</dbReference>
<evidence type="ECO:0000313" key="5">
    <source>
        <dbReference type="EMBL" id="WBG93372.1"/>
    </source>
</evidence>
<dbReference type="PANTHER" id="PTHR30146:SF109">
    <property type="entry name" value="HTH-TYPE TRANSCRIPTIONAL REGULATOR GALS"/>
    <property type="match status" value="1"/>
</dbReference>
<evidence type="ECO:0000256" key="3">
    <source>
        <dbReference type="ARBA" id="ARBA00023163"/>
    </source>
</evidence>
<dbReference type="Gene3D" id="1.10.260.40">
    <property type="entry name" value="lambda repressor-like DNA-binding domains"/>
    <property type="match status" value="1"/>
</dbReference>
<evidence type="ECO:0000256" key="2">
    <source>
        <dbReference type="ARBA" id="ARBA00023125"/>
    </source>
</evidence>
<evidence type="ECO:0000256" key="1">
    <source>
        <dbReference type="ARBA" id="ARBA00023015"/>
    </source>
</evidence>
<dbReference type="InterPro" id="IPR000843">
    <property type="entry name" value="HTH_LacI"/>
</dbReference>
<dbReference type="Pfam" id="PF00356">
    <property type="entry name" value="LacI"/>
    <property type="match status" value="1"/>
</dbReference>
<keyword evidence="3" id="KW-0804">Transcription</keyword>
<dbReference type="Proteomes" id="UP001211544">
    <property type="component" value="Plasmid pGABEKP28_2"/>
</dbReference>
<dbReference type="SUPFAM" id="SSF47413">
    <property type="entry name" value="lambda repressor-like DNA-binding domains"/>
    <property type="match status" value="1"/>
</dbReference>
<dbReference type="PROSITE" id="PS50932">
    <property type="entry name" value="HTH_LACI_2"/>
    <property type="match status" value="1"/>
</dbReference>
<evidence type="ECO:0000313" key="6">
    <source>
        <dbReference type="Proteomes" id="UP001211544"/>
    </source>
</evidence>
<dbReference type="KEGG" id="kpie:N5580_21710"/>
<dbReference type="CDD" id="cd01392">
    <property type="entry name" value="HTH_LacI"/>
    <property type="match status" value="1"/>
</dbReference>
<dbReference type="InterPro" id="IPR028082">
    <property type="entry name" value="Peripla_BP_I"/>
</dbReference>
<dbReference type="PANTHER" id="PTHR30146">
    <property type="entry name" value="LACI-RELATED TRANSCRIPTIONAL REPRESSOR"/>
    <property type="match status" value="1"/>
</dbReference>